<dbReference type="RefSeq" id="WP_179815687.1">
    <property type="nucleotide sequence ID" value="NZ_JACBZD010000001.1"/>
</dbReference>
<dbReference type="AlphaFoldDB" id="A0A852ZYK9"/>
<dbReference type="EMBL" id="JACBZD010000001">
    <property type="protein sequence ID" value="NYI07239.1"/>
    <property type="molecule type" value="Genomic_DNA"/>
</dbReference>
<gene>
    <name evidence="3" type="ORF">FHU37_004182</name>
</gene>
<proteinExistence type="inferred from homology"/>
<evidence type="ECO:0000313" key="3">
    <source>
        <dbReference type="EMBL" id="NYI07239.1"/>
    </source>
</evidence>
<dbReference type="Pfam" id="PF01337">
    <property type="entry name" value="Barstar"/>
    <property type="match status" value="1"/>
</dbReference>
<comment type="similarity">
    <text evidence="1">Belongs to the barstar family.</text>
</comment>
<dbReference type="InterPro" id="IPR000468">
    <property type="entry name" value="Barstar"/>
</dbReference>
<keyword evidence="4" id="KW-1185">Reference proteome</keyword>
<protein>
    <submittedName>
        <fullName evidence="3">RNAse (Barnase) inhibitor barstar</fullName>
    </submittedName>
</protein>
<name>A0A852ZYK9_9ACTN</name>
<comment type="caution">
    <text evidence="3">The sequence shown here is derived from an EMBL/GenBank/DDBJ whole genome shotgun (WGS) entry which is preliminary data.</text>
</comment>
<evidence type="ECO:0000259" key="2">
    <source>
        <dbReference type="Pfam" id="PF01337"/>
    </source>
</evidence>
<organism evidence="3 4">
    <name type="scientific">Allostreptomyces psammosilenae</name>
    <dbReference type="NCBI Taxonomy" id="1892865"/>
    <lineage>
        <taxon>Bacteria</taxon>
        <taxon>Bacillati</taxon>
        <taxon>Actinomycetota</taxon>
        <taxon>Actinomycetes</taxon>
        <taxon>Kitasatosporales</taxon>
        <taxon>Streptomycetaceae</taxon>
        <taxon>Allostreptomyces</taxon>
    </lineage>
</organism>
<dbReference type="InterPro" id="IPR035905">
    <property type="entry name" value="Barstar-like_sf"/>
</dbReference>
<evidence type="ECO:0000256" key="1">
    <source>
        <dbReference type="ARBA" id="ARBA00006845"/>
    </source>
</evidence>
<reference evidence="3 4" key="1">
    <citation type="submission" date="2020-07" db="EMBL/GenBank/DDBJ databases">
        <title>Sequencing the genomes of 1000 actinobacteria strains.</title>
        <authorList>
            <person name="Klenk H.-P."/>
        </authorList>
    </citation>
    <scope>NUCLEOTIDE SEQUENCE [LARGE SCALE GENOMIC DNA]</scope>
    <source>
        <strain evidence="3 4">DSM 42178</strain>
    </source>
</reference>
<accession>A0A852ZYK9</accession>
<dbReference type="Gene3D" id="3.30.370.10">
    <property type="entry name" value="Barstar-like"/>
    <property type="match status" value="1"/>
</dbReference>
<dbReference type="SUPFAM" id="SSF52038">
    <property type="entry name" value="Barstar-related"/>
    <property type="match status" value="1"/>
</dbReference>
<sequence>MSFVARLDGRRMLDSQGVFEEFSRAFEFPVYFGWNWNALNDCLGDLGWMPSRRYLVVVGDAGLVLSREPERRSTLLEILNHQGGCWGSRFPGMTAWGTGDVAFNVLFLCPAGELRALEEELAGVPLDR</sequence>
<dbReference type="Proteomes" id="UP000567795">
    <property type="component" value="Unassembled WGS sequence"/>
</dbReference>
<evidence type="ECO:0000313" key="4">
    <source>
        <dbReference type="Proteomes" id="UP000567795"/>
    </source>
</evidence>
<feature type="domain" description="Barstar (barnase inhibitor)" evidence="2">
    <location>
        <begin position="4"/>
        <end position="87"/>
    </location>
</feature>